<reference evidence="3 4" key="1">
    <citation type="journal article" date="2015" name="Genome Biol. Evol.">
        <title>Comparative Genomics of Listeria Sensu Lato: Genus-Wide Differences in Evolutionary Dynamics and the Progressive Gain of Complex, Potentially Pathogenicity-Related Traits through Lateral Gene Transfer.</title>
        <authorList>
            <person name="Chiara M."/>
            <person name="Caruso M."/>
            <person name="D'Erchia A.M."/>
            <person name="Manzari C."/>
            <person name="Fraccalvieri R."/>
            <person name="Goffredo E."/>
            <person name="Latorre L."/>
            <person name="Miccolupo A."/>
            <person name="Padalino I."/>
            <person name="Santagada G."/>
            <person name="Chiocco D."/>
            <person name="Pesole G."/>
            <person name="Horner D.S."/>
            <person name="Parisi A."/>
        </authorList>
    </citation>
    <scope>NUCLEOTIDE SEQUENCE [LARGE SCALE GENOMIC DNA]</scope>
    <source>
        <strain evidence="3 4">1991</strain>
    </source>
</reference>
<feature type="transmembrane region" description="Helical" evidence="2">
    <location>
        <begin position="44"/>
        <end position="62"/>
    </location>
</feature>
<keyword evidence="1" id="KW-0175">Coiled coil</keyword>
<keyword evidence="2" id="KW-1133">Transmembrane helix</keyword>
<evidence type="ECO:0000313" key="4">
    <source>
        <dbReference type="Proteomes" id="UP000052258"/>
    </source>
</evidence>
<gene>
    <name evidence="3" type="ORF">X560_2188</name>
</gene>
<sequence length="63" mass="7163">MEERLYELEDKVQDLELEIFELKKQVHELESRPSEGKGFLGGQVWVLIPIVAIIGGVIISILD</sequence>
<dbReference type="PATRIC" id="fig|1430899.3.peg.2238"/>
<proteinExistence type="predicted"/>
<organism evidence="3 4">
    <name type="scientific">Listeria fleischmannii 1991</name>
    <dbReference type="NCBI Taxonomy" id="1430899"/>
    <lineage>
        <taxon>Bacteria</taxon>
        <taxon>Bacillati</taxon>
        <taxon>Bacillota</taxon>
        <taxon>Bacilli</taxon>
        <taxon>Bacillales</taxon>
        <taxon>Listeriaceae</taxon>
        <taxon>Listeria</taxon>
    </lineage>
</organism>
<feature type="coiled-coil region" evidence="1">
    <location>
        <begin position="5"/>
        <end position="32"/>
    </location>
</feature>
<dbReference type="AlphaFoldDB" id="A0A0J8G6Y5"/>
<keyword evidence="2" id="KW-0812">Transmembrane</keyword>
<protein>
    <submittedName>
        <fullName evidence="3">Uncharacterized protein</fullName>
    </submittedName>
</protein>
<comment type="caution">
    <text evidence="3">The sequence shown here is derived from an EMBL/GenBank/DDBJ whole genome shotgun (WGS) entry which is preliminary data.</text>
</comment>
<keyword evidence="4" id="KW-1185">Reference proteome</keyword>
<dbReference type="OrthoDB" id="2913309at2"/>
<name>A0A0J8G6Y5_9LIST</name>
<evidence type="ECO:0000256" key="1">
    <source>
        <dbReference type="SAM" id="Coils"/>
    </source>
</evidence>
<keyword evidence="2" id="KW-0472">Membrane</keyword>
<evidence type="ECO:0000313" key="3">
    <source>
        <dbReference type="EMBL" id="KMT58362.1"/>
    </source>
</evidence>
<dbReference type="Proteomes" id="UP000052258">
    <property type="component" value="Unassembled WGS sequence"/>
</dbReference>
<accession>A0A0J8G6Y5</accession>
<dbReference type="EMBL" id="AZHO01000030">
    <property type="protein sequence ID" value="KMT58362.1"/>
    <property type="molecule type" value="Genomic_DNA"/>
</dbReference>
<dbReference type="RefSeq" id="WP_007476538.1">
    <property type="nucleotide sequence ID" value="NZ_KQ130619.1"/>
</dbReference>
<evidence type="ECO:0000256" key="2">
    <source>
        <dbReference type="SAM" id="Phobius"/>
    </source>
</evidence>